<keyword evidence="3" id="KW-0597">Phosphoprotein</keyword>
<accession>A0A3N6TMM8</accession>
<keyword evidence="2" id="KW-0596">Phosphopantetheine</keyword>
<dbReference type="PROSITE" id="PS00455">
    <property type="entry name" value="AMP_BINDING"/>
    <property type="match status" value="1"/>
</dbReference>
<dbReference type="GO" id="GO:0043041">
    <property type="term" value="P:amino acid activation for nonribosomal peptide biosynthetic process"/>
    <property type="evidence" value="ECO:0007669"/>
    <property type="project" value="TreeGrafter"/>
</dbReference>
<reference evidence="6 7" key="1">
    <citation type="submission" date="2018-10" db="EMBL/GenBank/DDBJ databases">
        <title>Draft genome sequence for the type isolate of Erwinia psidii, agent causal of bacterial blight in guava (Psidium guajava) and wilt and die-back of Eucalyptus spp.</title>
        <authorList>
            <person name="Hermenegildo P.S."/>
            <person name="Santos S.A."/>
            <person name="Guimaraes L.M.S."/>
            <person name="Vidigal P.M.P."/>
            <person name="Pereira I.C."/>
            <person name="Badel J.L."/>
            <person name="Alfenas-Zerbini P."/>
            <person name="Ferreira M.A.S.V."/>
            <person name="Alfenas A.C."/>
        </authorList>
    </citation>
    <scope>NUCLEOTIDE SEQUENCE [LARGE SCALE GENOMIC DNA]</scope>
    <source>
        <strain evidence="6 7">IBSBF 435</strain>
    </source>
</reference>
<dbReference type="Pfam" id="PF00668">
    <property type="entry name" value="Condensation"/>
    <property type="match status" value="2"/>
</dbReference>
<comment type="caution">
    <text evidence="6">The sequence shown here is derived from an EMBL/GenBank/DDBJ whole genome shotgun (WGS) entry which is preliminary data.</text>
</comment>
<dbReference type="GO" id="GO:0005737">
    <property type="term" value="C:cytoplasm"/>
    <property type="evidence" value="ECO:0007669"/>
    <property type="project" value="TreeGrafter"/>
</dbReference>
<gene>
    <name evidence="6" type="ORF">EB241_20310</name>
</gene>
<dbReference type="EMBL" id="RHHM01000022">
    <property type="protein sequence ID" value="RQM36482.1"/>
    <property type="molecule type" value="Genomic_DNA"/>
</dbReference>
<dbReference type="Gene3D" id="3.40.50.12780">
    <property type="entry name" value="N-terminal domain of ligase-like"/>
    <property type="match status" value="1"/>
</dbReference>
<dbReference type="Pfam" id="PF00501">
    <property type="entry name" value="AMP-binding"/>
    <property type="match status" value="1"/>
</dbReference>
<dbReference type="Gene3D" id="3.30.300.30">
    <property type="match status" value="2"/>
</dbReference>
<keyword evidence="4" id="KW-0436">Ligase</keyword>
<keyword evidence="7" id="KW-1185">Reference proteome</keyword>
<name>A0A3N6TMM8_9GAMM</name>
<feature type="domain" description="Carrier" evidence="5">
    <location>
        <begin position="1969"/>
        <end position="2043"/>
    </location>
</feature>
<evidence type="ECO:0000313" key="7">
    <source>
        <dbReference type="Proteomes" id="UP000279457"/>
    </source>
</evidence>
<proteinExistence type="predicted"/>
<dbReference type="FunFam" id="3.30.559.30:FF:000006">
    <property type="entry name" value="Yersiniabactin polyketide/non-ribosomal peptide synthetase"/>
    <property type="match status" value="2"/>
</dbReference>
<dbReference type="PROSITE" id="PS50075">
    <property type="entry name" value="CARRIER"/>
    <property type="match status" value="3"/>
</dbReference>
<dbReference type="Proteomes" id="UP000279457">
    <property type="component" value="Unassembled WGS sequence"/>
</dbReference>
<dbReference type="InterPro" id="IPR029063">
    <property type="entry name" value="SAM-dependent_MTases_sf"/>
</dbReference>
<evidence type="ECO:0000259" key="5">
    <source>
        <dbReference type="PROSITE" id="PS50075"/>
    </source>
</evidence>
<dbReference type="SUPFAM" id="SSF53335">
    <property type="entry name" value="S-adenosyl-L-methionine-dependent methyltransferases"/>
    <property type="match status" value="1"/>
</dbReference>
<sequence>MTEIVPMGYSGTEQLNDALRQELASDLRIPAKTLAAGDSLLKLGLDSIRMMAWLHRLRKRGHRIKLKDLYQQPTLAGWSRLLADNPASPAAPAAVPTPAQAHLTGWPTMTDQTPFALTPVQHAYLVGRAPHQTLGGVGCHLYQEFDGTGLEADTVGQAVSTLIERHPMLTVSFLEDGRQQYRPTTRWRGLTLYDLQTSSAAECESHLQAVRERNGHRVLSVEKGENIDFQLTLLPGGRHRLHADIDLLVMDAASFSLVFDELAALLRGERLPPVSREYDFCSYLAHSAHENQHARKQAEAYWLPRLSTLPDAPRLPLACEPEQAGKVRITRQRHKISAEDWAQFSSLAAGFGITPTMALATCFSAVLARWCSQPRLLLNLTLFDRQPLHPSVARMIADFTNILLLDIVGEGEHFAALAQANQHTFTEAFEHRHLSGVELLRELRKTQGAFPHGAPVVFTSNLGQPLFGQDVTRTLGEPGWGISQTPQVWIDHLAFEHNGEVVLQWDSNEALFPPGLIGELFRAYVGLVQYLIAHPQAWQEPIPDLMPAQQREIRDSINNVESPPAPAKLLHDGFWQRVQTQPDAVALLHGASQLSYGELARQAQSCAGAIVAHGVQPGDRVAISMSRGPGQIIAVLAVLLAGAVYVPVSHDQPLPRREAIYRGADVKVVLTCRRDATSEALEAITLLAWQDAIEHAPLNVLRTVVTSSPAYIIYTSGSTGQPKGVIISHQGALNTCHELNRRYALSANDRVLALSALHFDLSVYDIFGLLSAGGALVLVDDAQRRDPAAWCDAIERHGVTLWNSVPALFDMMLTWCDGFALRTPEKLRLVMLSGDWIGLDLPARYREFRADGQFVAMGGATEASIWSNIHDVNKVSPAWRSIPYGYPLARQKYRVADSLGRDCPDWVPGELWIGGMGVALGYFNDPQRTEQQFVMYNGERWYRTGDMGCYWPDGMLEFLGRRDKQVKVAGYRIELGEIDAALLKVDGIKSAVAVAQGEREKTLAAFVVPQGTALLSARHADAMLPADYASLVPDFNAVRQAIRPEKDDMAQLVAGFLWQHLCRQGVDFTDIITISNVAIQYGVQPEHRLILARWLEHLCEAGFLRPQPGGAYRKTESLPDFWHPSADHPLSDVASALSTHHQSLEQILRGERAVQTLLNHPFWAPEQLLLRDPSAQASLALLVTTVTALAKVLGRPVRLHEVGARSATAAIKLLQQLDAGVVEYTAWDESAEMVLRASAHLQHHGTARRWHKDLPHDERHQADLLLANNALHRLGDDGIRALLALAAPSALIWVQELSEAACLTLVSSDLLAGGEESGVSQRLHTTAWWQKRLEHHGMRTVRHGIAGDMQWLLLSAPETVWVPDSTKLSAALHQQLPGYMVPQRLIFVDTLPLTANGKVDQRALLDHCTQDRQRANVERQSPASEAERAVAALWRDLLKTNDIWRDSHFFRLGGDSLLATRLTGELSRVGYQGTLGDLFDFPTLGAFAATLRSSDSIQAAQLRHDAANRYKPFPLTDVQQAYLVGRRPGFSLGGVGSHFFVEFSVTALDVAHVEQAVNQLVHRHDALRTVVRDDMQLVLPEVPPYVLPCHQVPALDGAESVALRERLARQVLDPTRWPVFDIQAVQVPGHSAARLMICLDNLMLDGLSMQILLAELESLCLKVPQTLPELEIGFRDYQQYVRQQEANPLSQAYWSRRLENLPAAPCLPLRCEPAEIDTPHFTRLSARLNATEWQALKTRARDEDLTPSALLLSAWCSILSAWARQTEFCVNLTLFDRQPLHPQIEQVLGDFTTLLLLAWQPVSDWRGSAQRLQQRLRQDLLHRDVSAIQVMRQLAQRNGEAVAMPVVFTSALGFEQDRFLAESGWMKPTWGLSHTPQVWLDHQVYESEGELRFNWDYVDQLFAPQQIAEVFEQYVSLLRRLATDSHTWQLPLQALVPPLKSDGLPRIATRQKKSTTHPASRPPDDNIAVADSPLVRTLCNHFQQVTGQPVRPRQTFFDAGATSLKLVRLHLHLTQHGYVNLQVTDLFAYPSPLALATHLEDLSGDNTNKGNLNDTRRDLLAQRKTRAERRRRSTS</sequence>
<dbReference type="Gene3D" id="1.10.1200.10">
    <property type="entry name" value="ACP-like"/>
    <property type="match status" value="3"/>
</dbReference>
<dbReference type="GO" id="GO:0031177">
    <property type="term" value="F:phosphopantetheine binding"/>
    <property type="evidence" value="ECO:0007669"/>
    <property type="project" value="InterPro"/>
</dbReference>
<evidence type="ECO:0000313" key="6">
    <source>
        <dbReference type="EMBL" id="RQM36482.1"/>
    </source>
</evidence>
<dbReference type="InterPro" id="IPR001242">
    <property type="entry name" value="Condensation_dom"/>
</dbReference>
<comment type="cofactor">
    <cofactor evidence="1">
        <name>pantetheine 4'-phosphate</name>
        <dbReference type="ChEBI" id="CHEBI:47942"/>
    </cofactor>
</comment>
<organism evidence="6 7">
    <name type="scientific">Erwinia psidii</name>
    <dbReference type="NCBI Taxonomy" id="69224"/>
    <lineage>
        <taxon>Bacteria</taxon>
        <taxon>Pseudomonadati</taxon>
        <taxon>Pseudomonadota</taxon>
        <taxon>Gammaproteobacteria</taxon>
        <taxon>Enterobacterales</taxon>
        <taxon>Erwiniaceae</taxon>
        <taxon>Erwinia</taxon>
    </lineage>
</organism>
<dbReference type="SUPFAM" id="SSF52777">
    <property type="entry name" value="CoA-dependent acyltransferases"/>
    <property type="match status" value="4"/>
</dbReference>
<dbReference type="InterPro" id="IPR009081">
    <property type="entry name" value="PP-bd_ACP"/>
</dbReference>
<dbReference type="FunFam" id="3.30.559.10:FF:000023">
    <property type="entry name" value="Non-ribosomal peptide synthetase"/>
    <property type="match status" value="2"/>
</dbReference>
<evidence type="ECO:0000256" key="3">
    <source>
        <dbReference type="ARBA" id="ARBA00022553"/>
    </source>
</evidence>
<dbReference type="PANTHER" id="PTHR45527:SF10">
    <property type="entry name" value="PYOCHELIN SYNTHASE PCHF"/>
    <property type="match status" value="1"/>
</dbReference>
<dbReference type="GO" id="GO:0044550">
    <property type="term" value="P:secondary metabolite biosynthetic process"/>
    <property type="evidence" value="ECO:0007669"/>
    <property type="project" value="TreeGrafter"/>
</dbReference>
<dbReference type="CDD" id="cd12114">
    <property type="entry name" value="A_NRPS_TlmIV_like"/>
    <property type="match status" value="1"/>
</dbReference>
<dbReference type="InterPro" id="IPR010071">
    <property type="entry name" value="AA_adenyl_dom"/>
</dbReference>
<dbReference type="CDD" id="cd19535">
    <property type="entry name" value="Cyc_NRPS"/>
    <property type="match status" value="2"/>
</dbReference>
<protein>
    <submittedName>
        <fullName evidence="6">Amino acid adenylation domain-containing protein</fullName>
    </submittedName>
</protein>
<dbReference type="InterPro" id="IPR045851">
    <property type="entry name" value="AMP-bd_C_sf"/>
</dbReference>
<dbReference type="FunFam" id="3.40.50.12780:FF:000012">
    <property type="entry name" value="Non-ribosomal peptide synthetase"/>
    <property type="match status" value="1"/>
</dbReference>
<feature type="domain" description="Carrier" evidence="5">
    <location>
        <begin position="1421"/>
        <end position="1495"/>
    </location>
</feature>
<evidence type="ECO:0000256" key="1">
    <source>
        <dbReference type="ARBA" id="ARBA00001957"/>
    </source>
</evidence>
<dbReference type="InterPro" id="IPR020845">
    <property type="entry name" value="AMP-binding_CS"/>
</dbReference>
<evidence type="ECO:0000256" key="2">
    <source>
        <dbReference type="ARBA" id="ARBA00022450"/>
    </source>
</evidence>
<dbReference type="InterPro" id="IPR036736">
    <property type="entry name" value="ACP-like_sf"/>
</dbReference>
<feature type="domain" description="Carrier" evidence="5">
    <location>
        <begin position="10"/>
        <end position="86"/>
    </location>
</feature>
<dbReference type="InterPro" id="IPR057737">
    <property type="entry name" value="Condensation_MtbB-like"/>
</dbReference>
<dbReference type="InterPro" id="IPR006162">
    <property type="entry name" value="Ppantetheine_attach_site"/>
</dbReference>
<dbReference type="GO" id="GO:0016874">
    <property type="term" value="F:ligase activity"/>
    <property type="evidence" value="ECO:0007669"/>
    <property type="project" value="UniProtKB-KW"/>
</dbReference>
<evidence type="ECO:0000256" key="4">
    <source>
        <dbReference type="ARBA" id="ARBA00022598"/>
    </source>
</evidence>
<dbReference type="Gene3D" id="3.30.559.10">
    <property type="entry name" value="Chloramphenicol acetyltransferase-like domain"/>
    <property type="match status" value="2"/>
</dbReference>
<dbReference type="PROSITE" id="PS00012">
    <property type="entry name" value="PHOSPHOPANTETHEINE"/>
    <property type="match status" value="2"/>
</dbReference>
<dbReference type="SMART" id="SM00823">
    <property type="entry name" value="PKS_PP"/>
    <property type="match status" value="3"/>
</dbReference>
<dbReference type="SUPFAM" id="SSF56801">
    <property type="entry name" value="Acetyl-CoA synthetase-like"/>
    <property type="match status" value="1"/>
</dbReference>
<dbReference type="InterPro" id="IPR042099">
    <property type="entry name" value="ANL_N_sf"/>
</dbReference>
<dbReference type="NCBIfam" id="TIGR01733">
    <property type="entry name" value="AA-adenyl-dom"/>
    <property type="match status" value="1"/>
</dbReference>
<dbReference type="SUPFAM" id="SSF47336">
    <property type="entry name" value="ACP-like"/>
    <property type="match status" value="3"/>
</dbReference>
<dbReference type="Pfam" id="PF00550">
    <property type="entry name" value="PP-binding"/>
    <property type="match status" value="3"/>
</dbReference>
<dbReference type="InterPro" id="IPR020806">
    <property type="entry name" value="PKS_PP-bd"/>
</dbReference>
<dbReference type="PANTHER" id="PTHR45527">
    <property type="entry name" value="NONRIBOSOMAL PEPTIDE SYNTHETASE"/>
    <property type="match status" value="1"/>
</dbReference>
<dbReference type="Gene3D" id="3.30.559.30">
    <property type="entry name" value="Nonribosomal peptide synthetase, condensation domain"/>
    <property type="match status" value="2"/>
</dbReference>
<dbReference type="Gene3D" id="3.40.50.150">
    <property type="entry name" value="Vaccinia Virus protein VP39"/>
    <property type="match status" value="1"/>
</dbReference>
<dbReference type="OrthoDB" id="9757559at2"/>
<dbReference type="InterPro" id="IPR023213">
    <property type="entry name" value="CAT-like_dom_sf"/>
</dbReference>
<dbReference type="InterPro" id="IPR000873">
    <property type="entry name" value="AMP-dep_synth/lig_dom"/>
</dbReference>